<reference evidence="2 4" key="1">
    <citation type="journal article" date="2019" name="Sci. Rep.">
        <title>Differences in resource use lead to coexistence of seed-transmitted microbial populations.</title>
        <authorList>
            <person name="Torres-Cortes G."/>
            <person name="Garcia B.J."/>
            <person name="Compant S."/>
            <person name="Rezki S."/>
            <person name="Jones P."/>
            <person name="Preveaux A."/>
            <person name="Briand M."/>
            <person name="Roulet A."/>
            <person name="Bouchez O."/>
            <person name="Jacobson D."/>
            <person name="Barret M."/>
        </authorList>
    </citation>
    <scope>NUCLEOTIDE SEQUENCE [LARGE SCALE GENOMIC DNA]</scope>
    <source>
        <strain evidence="2 4">CFBP13530</strain>
    </source>
</reference>
<keyword evidence="6" id="KW-1185">Reference proteome</keyword>
<evidence type="ECO:0000313" key="3">
    <source>
        <dbReference type="EMBL" id="VFS15243.1"/>
    </source>
</evidence>
<dbReference type="EMBL" id="CAADIW010000006">
    <property type="protein sequence ID" value="VFS15243.1"/>
    <property type="molecule type" value="Genomic_DNA"/>
</dbReference>
<reference evidence="3 5" key="2">
    <citation type="submission" date="2019-03" db="EMBL/GenBank/DDBJ databases">
        <authorList>
            <consortium name="Pathogen Informatics"/>
        </authorList>
    </citation>
    <scope>NUCLEOTIDE SEQUENCE [LARGE SCALE GENOMIC DNA]</scope>
    <source>
        <strain evidence="3 5">NCTC12126</strain>
    </source>
</reference>
<evidence type="ECO:0000313" key="1">
    <source>
        <dbReference type="EMBL" id="QXA47538.1"/>
    </source>
</evidence>
<evidence type="ECO:0000313" key="6">
    <source>
        <dbReference type="Proteomes" id="UP000683583"/>
    </source>
</evidence>
<accession>A0A5Q2K9J3</accession>
<dbReference type="Proteomes" id="UP000683583">
    <property type="component" value="Chromosome"/>
</dbReference>
<dbReference type="Proteomes" id="UP000351155">
    <property type="component" value="Unassembled WGS sequence"/>
</dbReference>
<name>A0A5Q2K9J3_9ENTR</name>
<gene>
    <name evidence="2" type="ORF">EcCFBP13530_16780</name>
    <name evidence="1" type="ORF">I6L58_12290</name>
    <name evidence="3" type="ORF">NCTC12126_01151</name>
</gene>
<dbReference type="EMBL" id="CP077290">
    <property type="protein sequence ID" value="QXA47538.1"/>
    <property type="molecule type" value="Genomic_DNA"/>
</dbReference>
<dbReference type="GeneID" id="66609573"/>
<dbReference type="AlphaFoldDB" id="A0A5Q2K9J3"/>
<evidence type="ECO:0000313" key="5">
    <source>
        <dbReference type="Proteomes" id="UP000351155"/>
    </source>
</evidence>
<proteinExistence type="predicted"/>
<evidence type="ECO:0000313" key="4">
    <source>
        <dbReference type="Proteomes" id="UP000306327"/>
    </source>
</evidence>
<reference evidence="1 6" key="3">
    <citation type="submission" date="2021-06" db="EMBL/GenBank/DDBJ databases">
        <title>FDA dAtabase for Regulatory Grade micrObial Sequences (FDA-ARGOS): Supporting development and validation of Infectious Disease Dx tests.</title>
        <authorList>
            <person name="Sproer C."/>
            <person name="Gronow S."/>
            <person name="Severitt S."/>
            <person name="Schroder I."/>
            <person name="Tallon L."/>
            <person name="Sadzewicz L."/>
            <person name="Zhao X."/>
            <person name="Boylan J."/>
            <person name="Ott S."/>
            <person name="Bowen H."/>
            <person name="Vavikolanu K."/>
            <person name="Mehta A."/>
            <person name="Aluvathingal J."/>
            <person name="Nadendla S."/>
            <person name="Lowell S."/>
            <person name="Myers T."/>
            <person name="Yan Y."/>
        </authorList>
    </citation>
    <scope>NUCLEOTIDE SEQUENCE [LARGE SCALE GENOMIC DNA]</scope>
    <source>
        <strain evidence="1 6">FDAARGOS 1428</strain>
    </source>
</reference>
<dbReference type="RefSeq" id="WP_006177661.1">
    <property type="nucleotide sequence ID" value="NZ_CABKNU010000009.1"/>
</dbReference>
<dbReference type="KEGG" id="ecan:CWI88_00345"/>
<protein>
    <submittedName>
        <fullName evidence="3">Uncharacterized protein</fullName>
    </submittedName>
</protein>
<evidence type="ECO:0000313" key="2">
    <source>
        <dbReference type="EMBL" id="TKK16801.1"/>
    </source>
</evidence>
<sequence>MSRTKLSVLLGVVLLLSIIALALFYFMRPQETGFGCQSDTVSWKTYSTGDSTDMSLTTLFMFNSTDAITVIHKGVLRKDGKSYLIDRNYLLSVEKIDGSNIYYITDKKLNKSEDDAAPDGVVNEMLLDNINFFYITSVKRHAWLIKGLVLPVMMCVAVPTS</sequence>
<dbReference type="Proteomes" id="UP000306327">
    <property type="component" value="Unassembled WGS sequence"/>
</dbReference>
<dbReference type="EMBL" id="QGAL01000005">
    <property type="protein sequence ID" value="TKK16801.1"/>
    <property type="molecule type" value="Genomic_DNA"/>
</dbReference>
<organism evidence="3 5">
    <name type="scientific">Enterobacter cancerogenus</name>
    <dbReference type="NCBI Taxonomy" id="69218"/>
    <lineage>
        <taxon>Bacteria</taxon>
        <taxon>Pseudomonadati</taxon>
        <taxon>Pseudomonadota</taxon>
        <taxon>Gammaproteobacteria</taxon>
        <taxon>Enterobacterales</taxon>
        <taxon>Enterobacteriaceae</taxon>
        <taxon>Enterobacter</taxon>
        <taxon>Enterobacter cloacae complex</taxon>
    </lineage>
</organism>